<dbReference type="EMBL" id="VSWC01000014">
    <property type="protein sequence ID" value="KAA1114749.1"/>
    <property type="molecule type" value="Genomic_DNA"/>
</dbReference>
<feature type="compositionally biased region" description="Polar residues" evidence="1">
    <location>
        <begin position="26"/>
        <end position="39"/>
    </location>
</feature>
<protein>
    <submittedName>
        <fullName evidence="2">Uncharacterized protein</fullName>
    </submittedName>
</protein>
<gene>
    <name evidence="2" type="ORF">PGT21_021421</name>
</gene>
<dbReference type="AlphaFoldDB" id="A0A5B0QNP9"/>
<name>A0A5B0QNP9_PUCGR</name>
<accession>A0A5B0QNP9</accession>
<proteinExistence type="predicted"/>
<dbReference type="Proteomes" id="UP000324748">
    <property type="component" value="Unassembled WGS sequence"/>
</dbReference>
<organism evidence="2 3">
    <name type="scientific">Puccinia graminis f. sp. tritici</name>
    <dbReference type="NCBI Taxonomy" id="56615"/>
    <lineage>
        <taxon>Eukaryota</taxon>
        <taxon>Fungi</taxon>
        <taxon>Dikarya</taxon>
        <taxon>Basidiomycota</taxon>
        <taxon>Pucciniomycotina</taxon>
        <taxon>Pucciniomycetes</taxon>
        <taxon>Pucciniales</taxon>
        <taxon>Pucciniaceae</taxon>
        <taxon>Puccinia</taxon>
    </lineage>
</organism>
<reference evidence="2 3" key="1">
    <citation type="submission" date="2019-05" db="EMBL/GenBank/DDBJ databases">
        <title>Emergence of the Ug99 lineage of the wheat stem rust pathogen through somatic hybridization.</title>
        <authorList>
            <person name="Li F."/>
            <person name="Upadhyaya N.M."/>
            <person name="Sperschneider J."/>
            <person name="Matny O."/>
            <person name="Nguyen-Phuc H."/>
            <person name="Mago R."/>
            <person name="Raley C."/>
            <person name="Miller M.E."/>
            <person name="Silverstein K.A.T."/>
            <person name="Henningsen E."/>
            <person name="Hirsch C.D."/>
            <person name="Visser B."/>
            <person name="Pretorius Z.A."/>
            <person name="Steffenson B.J."/>
            <person name="Schwessinger B."/>
            <person name="Dodds P.N."/>
            <person name="Figueroa M."/>
        </authorList>
    </citation>
    <scope>NUCLEOTIDE SEQUENCE [LARGE SCALE GENOMIC DNA]</scope>
    <source>
        <strain evidence="2">21-0</strain>
    </source>
</reference>
<sequence length="53" mass="5651">MPGRPTAERSEEHRSTPEPIAAHPAQQDTPECSEAQQGTPEPLASHPSVPGRP</sequence>
<feature type="region of interest" description="Disordered" evidence="1">
    <location>
        <begin position="1"/>
        <end position="53"/>
    </location>
</feature>
<feature type="compositionally biased region" description="Basic and acidic residues" evidence="1">
    <location>
        <begin position="1"/>
        <end position="16"/>
    </location>
</feature>
<comment type="caution">
    <text evidence="2">The sequence shown here is derived from an EMBL/GenBank/DDBJ whole genome shotgun (WGS) entry which is preliminary data.</text>
</comment>
<keyword evidence="3" id="KW-1185">Reference proteome</keyword>
<evidence type="ECO:0000313" key="2">
    <source>
        <dbReference type="EMBL" id="KAA1114749.1"/>
    </source>
</evidence>
<evidence type="ECO:0000313" key="3">
    <source>
        <dbReference type="Proteomes" id="UP000324748"/>
    </source>
</evidence>
<evidence type="ECO:0000256" key="1">
    <source>
        <dbReference type="SAM" id="MobiDB-lite"/>
    </source>
</evidence>